<dbReference type="GO" id="GO:0050627">
    <property type="term" value="F:mycothione reductase [NAD(P)H] activity"/>
    <property type="evidence" value="ECO:0007669"/>
    <property type="project" value="UniProtKB-EC"/>
</dbReference>
<name>A0ABW1X1B4_9ACTN</name>
<dbReference type="PIRSF" id="PIRSF000350">
    <property type="entry name" value="Mercury_reductase_MerA"/>
    <property type="match status" value="1"/>
</dbReference>
<dbReference type="SUPFAM" id="SSF55424">
    <property type="entry name" value="FAD/NAD-linked reductases, dimerisation (C-terminal) domain"/>
    <property type="match status" value="1"/>
</dbReference>
<evidence type="ECO:0000256" key="2">
    <source>
        <dbReference type="ARBA" id="ARBA00007532"/>
    </source>
</evidence>
<evidence type="ECO:0000256" key="9">
    <source>
        <dbReference type="RuleBase" id="RU003691"/>
    </source>
</evidence>
<dbReference type="NCBIfam" id="NF005884">
    <property type="entry name" value="PRK07846.1"/>
    <property type="match status" value="1"/>
</dbReference>
<evidence type="ECO:0000256" key="5">
    <source>
        <dbReference type="ARBA" id="ARBA00023002"/>
    </source>
</evidence>
<gene>
    <name evidence="12" type="ORF">ACFP57_05245</name>
</gene>
<dbReference type="PROSITE" id="PS00076">
    <property type="entry name" value="PYRIDINE_REDOX_1"/>
    <property type="match status" value="1"/>
</dbReference>
<evidence type="ECO:0000256" key="8">
    <source>
        <dbReference type="ARBA" id="ARBA00023284"/>
    </source>
</evidence>
<keyword evidence="7" id="KW-1015">Disulfide bond</keyword>
<dbReference type="PANTHER" id="PTHR22912">
    <property type="entry name" value="DISULFIDE OXIDOREDUCTASE"/>
    <property type="match status" value="1"/>
</dbReference>
<evidence type="ECO:0000256" key="7">
    <source>
        <dbReference type="ARBA" id="ARBA00023157"/>
    </source>
</evidence>
<dbReference type="SUPFAM" id="SSF51905">
    <property type="entry name" value="FAD/NAD(P)-binding domain"/>
    <property type="match status" value="1"/>
</dbReference>
<keyword evidence="3 9" id="KW-0285">Flavoprotein</keyword>
<dbReference type="InterPro" id="IPR023753">
    <property type="entry name" value="FAD/NAD-binding_dom"/>
</dbReference>
<dbReference type="Gene3D" id="3.50.50.60">
    <property type="entry name" value="FAD/NAD(P)-binding domain"/>
    <property type="match status" value="2"/>
</dbReference>
<dbReference type="Gene3D" id="3.30.390.30">
    <property type="match status" value="1"/>
</dbReference>
<dbReference type="RefSeq" id="WP_343884970.1">
    <property type="nucleotide sequence ID" value="NZ_BAAAKI010000004.1"/>
</dbReference>
<dbReference type="Pfam" id="PF02852">
    <property type="entry name" value="Pyr_redox_dim"/>
    <property type="match status" value="1"/>
</dbReference>
<dbReference type="Proteomes" id="UP001596266">
    <property type="component" value="Unassembled WGS sequence"/>
</dbReference>
<evidence type="ECO:0000259" key="11">
    <source>
        <dbReference type="Pfam" id="PF07992"/>
    </source>
</evidence>
<evidence type="ECO:0000313" key="13">
    <source>
        <dbReference type="Proteomes" id="UP001596266"/>
    </source>
</evidence>
<dbReference type="PANTHER" id="PTHR22912:SF217">
    <property type="entry name" value="DIHYDROLIPOYL DEHYDROGENASE"/>
    <property type="match status" value="1"/>
</dbReference>
<dbReference type="InterPro" id="IPR012999">
    <property type="entry name" value="Pyr_OxRdtase_I_AS"/>
</dbReference>
<keyword evidence="5 9" id="KW-0560">Oxidoreductase</keyword>
<dbReference type="EC" id="1.8.1.15" evidence="12"/>
<keyword evidence="13" id="KW-1185">Reference proteome</keyword>
<dbReference type="EMBL" id="JBHSUA010000009">
    <property type="protein sequence ID" value="MFC6396393.1"/>
    <property type="molecule type" value="Genomic_DNA"/>
</dbReference>
<comment type="caution">
    <text evidence="12">The sequence shown here is derived from an EMBL/GenBank/DDBJ whole genome shotgun (WGS) entry which is preliminary data.</text>
</comment>
<evidence type="ECO:0000256" key="4">
    <source>
        <dbReference type="ARBA" id="ARBA00022827"/>
    </source>
</evidence>
<evidence type="ECO:0000256" key="3">
    <source>
        <dbReference type="ARBA" id="ARBA00022630"/>
    </source>
</evidence>
<dbReference type="InterPro" id="IPR050151">
    <property type="entry name" value="Class-I_Pyr_Nuc-Dis_Oxidored"/>
</dbReference>
<feature type="domain" description="FAD/NAD(P)-binding" evidence="11">
    <location>
        <begin position="4"/>
        <end position="329"/>
    </location>
</feature>
<sequence length="468" mass="51171">MEHFDVCIIGSGSGNTIIDERFEGKRVALVERGVFGGTCLNVGCIPTKMFVLPADLARSPEEGGRLGVDLRFEGVRFEEVRDRVFGRIDPISSGGKQWREQQPHVELFTGTARFVGIDSLEIAIQGEDEPYRISADQFVIAAGSRARFQDLPGLNDARVAGAVHTSDTIMRLPSLPKSMIIHGGGFVAAEFAHVFSSYGTQVTMINRSPRLLRKEDEEVSALFTRLMGERVRLVLNQDISAYEANDDGTVAVIAADENGVEYSYEAEVVLEATGRIPNGDTLNLSAAGVEMDQDGYVVVDAHQRTTNDRIWALGDVCSHAQLKHVANAEARTVQHNLLHPDDLASTDHRFIPHAVFSDPQVAAVGATEQSLREQGRRYVTKVQRFGDVAYGWALEDQEHFCKVIADPATGQLLGAHIVGPQASTLLQPLVQAMSFGLGVREMARGQYWIHPALTEVIENALLGLELDA</sequence>
<protein>
    <submittedName>
        <fullName evidence="12">Mycothione reductase</fullName>
        <ecNumber evidence="12">1.8.1.15</ecNumber>
    </submittedName>
</protein>
<keyword evidence="4 9" id="KW-0274">FAD</keyword>
<accession>A0ABW1X1B4</accession>
<dbReference type="InterPro" id="IPR001100">
    <property type="entry name" value="Pyr_nuc-diS_OxRdtase"/>
</dbReference>
<dbReference type="InterPro" id="IPR036188">
    <property type="entry name" value="FAD/NAD-bd_sf"/>
</dbReference>
<dbReference type="InterPro" id="IPR004099">
    <property type="entry name" value="Pyr_nucl-diS_OxRdtase_dimer"/>
</dbReference>
<reference evidence="13" key="1">
    <citation type="journal article" date="2019" name="Int. J. Syst. Evol. Microbiol.">
        <title>The Global Catalogue of Microorganisms (GCM) 10K type strain sequencing project: providing services to taxonomists for standard genome sequencing and annotation.</title>
        <authorList>
            <consortium name="The Broad Institute Genomics Platform"/>
            <consortium name="The Broad Institute Genome Sequencing Center for Infectious Disease"/>
            <person name="Wu L."/>
            <person name="Ma J."/>
        </authorList>
    </citation>
    <scope>NUCLEOTIDE SEQUENCE [LARGE SCALE GENOMIC DNA]</scope>
    <source>
        <strain evidence="13">CGMCC 1.15277</strain>
    </source>
</reference>
<proteinExistence type="inferred from homology"/>
<keyword evidence="6" id="KW-0520">NAD</keyword>
<dbReference type="Pfam" id="PF07992">
    <property type="entry name" value="Pyr_redox_2"/>
    <property type="match status" value="1"/>
</dbReference>
<dbReference type="InterPro" id="IPR016156">
    <property type="entry name" value="FAD/NAD-linked_Rdtase_dimer_sf"/>
</dbReference>
<dbReference type="PRINTS" id="PR00411">
    <property type="entry name" value="PNDRDTASEI"/>
</dbReference>
<comment type="cofactor">
    <cofactor evidence="1">
        <name>FAD</name>
        <dbReference type="ChEBI" id="CHEBI:57692"/>
    </cofactor>
</comment>
<evidence type="ECO:0000256" key="6">
    <source>
        <dbReference type="ARBA" id="ARBA00023027"/>
    </source>
</evidence>
<evidence type="ECO:0000313" key="12">
    <source>
        <dbReference type="EMBL" id="MFC6396393.1"/>
    </source>
</evidence>
<organism evidence="12 13">
    <name type="scientific">Luteococcus sanguinis</name>
    <dbReference type="NCBI Taxonomy" id="174038"/>
    <lineage>
        <taxon>Bacteria</taxon>
        <taxon>Bacillati</taxon>
        <taxon>Actinomycetota</taxon>
        <taxon>Actinomycetes</taxon>
        <taxon>Propionibacteriales</taxon>
        <taxon>Propionibacteriaceae</taxon>
        <taxon>Luteococcus</taxon>
    </lineage>
</organism>
<evidence type="ECO:0000259" key="10">
    <source>
        <dbReference type="Pfam" id="PF02852"/>
    </source>
</evidence>
<keyword evidence="8 9" id="KW-0676">Redox-active center</keyword>
<dbReference type="PRINTS" id="PR00368">
    <property type="entry name" value="FADPNR"/>
</dbReference>
<feature type="domain" description="Pyridine nucleotide-disulphide oxidoreductase dimerisation" evidence="10">
    <location>
        <begin position="351"/>
        <end position="460"/>
    </location>
</feature>
<comment type="similarity">
    <text evidence="2 9">Belongs to the class-I pyridine nucleotide-disulfide oxidoreductase family.</text>
</comment>
<evidence type="ECO:0000256" key="1">
    <source>
        <dbReference type="ARBA" id="ARBA00001974"/>
    </source>
</evidence>